<organism evidence="2 3">
    <name type="scientific">Aspergillus pseudodeflectus</name>
    <dbReference type="NCBI Taxonomy" id="176178"/>
    <lineage>
        <taxon>Eukaryota</taxon>
        <taxon>Fungi</taxon>
        <taxon>Dikarya</taxon>
        <taxon>Ascomycota</taxon>
        <taxon>Pezizomycotina</taxon>
        <taxon>Eurotiomycetes</taxon>
        <taxon>Eurotiomycetidae</taxon>
        <taxon>Eurotiales</taxon>
        <taxon>Aspergillaceae</taxon>
        <taxon>Aspergillus</taxon>
        <taxon>Aspergillus subgen. Nidulantes</taxon>
    </lineage>
</organism>
<dbReference type="RefSeq" id="XP_070897867.1">
    <property type="nucleotide sequence ID" value="XM_071035897.1"/>
</dbReference>
<keyword evidence="1" id="KW-0812">Transmembrane</keyword>
<gene>
    <name evidence="2" type="ORF">BJX68DRAFT_109700</name>
</gene>
<comment type="caution">
    <text evidence="2">The sequence shown here is derived from an EMBL/GenBank/DDBJ whole genome shotgun (WGS) entry which is preliminary data.</text>
</comment>
<keyword evidence="1" id="KW-1133">Transmembrane helix</keyword>
<dbReference type="GeneID" id="98151061"/>
<sequence length="61" mass="7462">MGRLIWIYWASHVCSSFIVHGYRFLFFFLIFSLLVLLSTHPNWDFTWELHVSYRHCLGLKR</sequence>
<keyword evidence="3" id="KW-1185">Reference proteome</keyword>
<dbReference type="Proteomes" id="UP001610444">
    <property type="component" value="Unassembled WGS sequence"/>
</dbReference>
<reference evidence="2 3" key="1">
    <citation type="submission" date="2024-07" db="EMBL/GenBank/DDBJ databases">
        <title>Section-level genome sequencing and comparative genomics of Aspergillus sections Usti and Cavernicolus.</title>
        <authorList>
            <consortium name="Lawrence Berkeley National Laboratory"/>
            <person name="Nybo J.L."/>
            <person name="Vesth T.C."/>
            <person name="Theobald S."/>
            <person name="Frisvad J.C."/>
            <person name="Larsen T.O."/>
            <person name="Kjaerboelling I."/>
            <person name="Rothschild-Mancinelli K."/>
            <person name="Lyhne E.K."/>
            <person name="Kogle M.E."/>
            <person name="Barry K."/>
            <person name="Clum A."/>
            <person name="Na H."/>
            <person name="Ledsgaard L."/>
            <person name="Lin J."/>
            <person name="Lipzen A."/>
            <person name="Kuo A."/>
            <person name="Riley R."/>
            <person name="Mondo S."/>
            <person name="LaButti K."/>
            <person name="Haridas S."/>
            <person name="Pangalinan J."/>
            <person name="Salamov A.A."/>
            <person name="Simmons B.A."/>
            <person name="Magnuson J.K."/>
            <person name="Chen J."/>
            <person name="Drula E."/>
            <person name="Henrissat B."/>
            <person name="Wiebenga A."/>
            <person name="Lubbers R.J."/>
            <person name="Gomes A.C."/>
            <person name="Macurrencykelacurrency M.R."/>
            <person name="Stajich J."/>
            <person name="Grigoriev I.V."/>
            <person name="Mortensen U.H."/>
            <person name="De vries R.P."/>
            <person name="Baker S.E."/>
            <person name="Andersen M.R."/>
        </authorList>
    </citation>
    <scope>NUCLEOTIDE SEQUENCE [LARGE SCALE GENOMIC DNA]</scope>
    <source>
        <strain evidence="2 3">CBS 756.74</strain>
    </source>
</reference>
<name>A0ABR4K5U2_9EURO</name>
<evidence type="ECO:0000313" key="3">
    <source>
        <dbReference type="Proteomes" id="UP001610444"/>
    </source>
</evidence>
<keyword evidence="1" id="KW-0472">Membrane</keyword>
<evidence type="ECO:0000256" key="1">
    <source>
        <dbReference type="SAM" id="Phobius"/>
    </source>
</evidence>
<protein>
    <submittedName>
        <fullName evidence="2">Uncharacterized protein</fullName>
    </submittedName>
</protein>
<accession>A0ABR4K5U2</accession>
<feature type="transmembrane region" description="Helical" evidence="1">
    <location>
        <begin position="21"/>
        <end position="39"/>
    </location>
</feature>
<evidence type="ECO:0000313" key="2">
    <source>
        <dbReference type="EMBL" id="KAL2847686.1"/>
    </source>
</evidence>
<dbReference type="EMBL" id="JBFXLR010000028">
    <property type="protein sequence ID" value="KAL2847686.1"/>
    <property type="molecule type" value="Genomic_DNA"/>
</dbReference>
<proteinExistence type="predicted"/>